<organism evidence="1 2">
    <name type="scientific">Anisodus tanguticus</name>
    <dbReference type="NCBI Taxonomy" id="243964"/>
    <lineage>
        <taxon>Eukaryota</taxon>
        <taxon>Viridiplantae</taxon>
        <taxon>Streptophyta</taxon>
        <taxon>Embryophyta</taxon>
        <taxon>Tracheophyta</taxon>
        <taxon>Spermatophyta</taxon>
        <taxon>Magnoliopsida</taxon>
        <taxon>eudicotyledons</taxon>
        <taxon>Gunneridae</taxon>
        <taxon>Pentapetalae</taxon>
        <taxon>asterids</taxon>
        <taxon>lamiids</taxon>
        <taxon>Solanales</taxon>
        <taxon>Solanaceae</taxon>
        <taxon>Solanoideae</taxon>
        <taxon>Hyoscyameae</taxon>
        <taxon>Anisodus</taxon>
    </lineage>
</organism>
<evidence type="ECO:0000313" key="2">
    <source>
        <dbReference type="Proteomes" id="UP001291623"/>
    </source>
</evidence>
<gene>
    <name evidence="1" type="ORF">RND71_010028</name>
</gene>
<dbReference type="AlphaFoldDB" id="A0AAE1VHT1"/>
<reference evidence="1" key="1">
    <citation type="submission" date="2023-12" db="EMBL/GenBank/DDBJ databases">
        <title>Genome assembly of Anisodus tanguticus.</title>
        <authorList>
            <person name="Wang Y.-J."/>
        </authorList>
    </citation>
    <scope>NUCLEOTIDE SEQUENCE</scope>
    <source>
        <strain evidence="1">KB-2021</strain>
        <tissue evidence="1">Leaf</tissue>
    </source>
</reference>
<name>A0AAE1VHT1_9SOLA</name>
<keyword evidence="2" id="KW-1185">Reference proteome</keyword>
<proteinExistence type="predicted"/>
<dbReference type="EMBL" id="JAVYJV010000005">
    <property type="protein sequence ID" value="KAK4370553.1"/>
    <property type="molecule type" value="Genomic_DNA"/>
</dbReference>
<accession>A0AAE1VHT1</accession>
<protein>
    <submittedName>
        <fullName evidence="1">Uncharacterized protein</fullName>
    </submittedName>
</protein>
<dbReference type="Proteomes" id="UP001291623">
    <property type="component" value="Unassembled WGS sequence"/>
</dbReference>
<sequence length="52" mass="5993">MAVLWRRKVSQRRRSNVTVAEAAAKIDNSDFVVFLVDISLCKLQIKPTFKSR</sequence>
<comment type="caution">
    <text evidence="1">The sequence shown here is derived from an EMBL/GenBank/DDBJ whole genome shotgun (WGS) entry which is preliminary data.</text>
</comment>
<evidence type="ECO:0000313" key="1">
    <source>
        <dbReference type="EMBL" id="KAK4370553.1"/>
    </source>
</evidence>